<dbReference type="PANTHER" id="PTHR42921">
    <property type="entry name" value="ACETOACETYL-COA SYNTHETASE"/>
    <property type="match status" value="1"/>
</dbReference>
<dbReference type="OrthoDB" id="411064at2759"/>
<dbReference type="GO" id="GO:0016787">
    <property type="term" value="F:hydrolase activity"/>
    <property type="evidence" value="ECO:0007669"/>
    <property type="project" value="UniProtKB-KW"/>
</dbReference>
<dbReference type="Pfam" id="PF01557">
    <property type="entry name" value="FAA_hydrolase"/>
    <property type="match status" value="1"/>
</dbReference>
<comment type="similarity">
    <text evidence="1">Belongs to the FAH family.</text>
</comment>
<dbReference type="SUPFAM" id="SSF56529">
    <property type="entry name" value="FAH"/>
    <property type="match status" value="1"/>
</dbReference>
<evidence type="ECO:0000313" key="4">
    <source>
        <dbReference type="Proteomes" id="UP000190312"/>
    </source>
</evidence>
<dbReference type="SUPFAM" id="SSF56801">
    <property type="entry name" value="Acetyl-CoA synthetase-like"/>
    <property type="match status" value="1"/>
</dbReference>
<dbReference type="VEuPathDB" id="FungiDB:AO090001000541"/>
<feature type="domain" description="Fumarylacetoacetase-like C-terminal" evidence="2">
    <location>
        <begin position="64"/>
        <end position="146"/>
    </location>
</feature>
<sequence length="319" mass="34822">MAAFQNLVRFAVGDRAHYRGLIEAVDGKYKVQRFDGTPFDGVVKTNEEHEVETLLSPIESTPNVIYIGLNYKAHAQESKLPVPTYPPVFTKPADALASPFEKIEIHPDAQPLLDYEGELTVVIGKDAKNVTEEEALDYVLGYTAGNTSDIAGCFGTGNFLLPVHVGGCAGLALGIPVEVYEPSVDSKGVPDADSEAGDLVATAAFPNMPVSFWGQDGNKRYHKAYFAEFDGVWTHGDFVSTHPITKQLFSQGRADGVLNPSGVRFGSSEIYQVIESVFSNEVEDSLCVGQRRPSDNDERVILFLKMKPNAAFLQNSRDE</sequence>
<dbReference type="InterPro" id="IPR011234">
    <property type="entry name" value="Fumarylacetoacetase-like_C"/>
</dbReference>
<keyword evidence="3" id="KW-0378">Hydrolase</keyword>
<dbReference type="Gene3D" id="3.90.850.10">
    <property type="entry name" value="Fumarylacetoacetase-like, C-terminal domain"/>
    <property type="match status" value="1"/>
</dbReference>
<dbReference type="PANTHER" id="PTHR42921:SF4">
    <property type="entry name" value="ACETOACETYL-COA SYNTHASE (AFU_ORTHOLOGUE AFUA_8G04770)"/>
    <property type="match status" value="1"/>
</dbReference>
<dbReference type="Proteomes" id="UP000190312">
    <property type="component" value="Unassembled WGS sequence"/>
</dbReference>
<dbReference type="GO" id="GO:0030729">
    <property type="term" value="F:acetoacetate-CoA ligase activity"/>
    <property type="evidence" value="ECO:0007669"/>
    <property type="project" value="TreeGrafter"/>
</dbReference>
<dbReference type="VEuPathDB" id="FungiDB:AO090001000540"/>
<gene>
    <name evidence="3" type="ORF">OAory_01110170</name>
</gene>
<evidence type="ECO:0000313" key="3">
    <source>
        <dbReference type="EMBL" id="OOO04680.1"/>
    </source>
</evidence>
<evidence type="ECO:0000256" key="1">
    <source>
        <dbReference type="ARBA" id="ARBA00010211"/>
    </source>
</evidence>
<accession>A0A1S9D6K9</accession>
<protein>
    <submittedName>
        <fullName evidence="3">Fumarylacetoacetate (FAA) hydrolase</fullName>
    </submittedName>
</protein>
<comment type="caution">
    <text evidence="3">The sequence shown here is derived from an EMBL/GenBank/DDBJ whole genome shotgun (WGS) entry which is preliminary data.</text>
</comment>
<organism evidence="3 4">
    <name type="scientific">Aspergillus oryzae</name>
    <name type="common">Yellow koji mold</name>
    <dbReference type="NCBI Taxonomy" id="5062"/>
    <lineage>
        <taxon>Eukaryota</taxon>
        <taxon>Fungi</taxon>
        <taxon>Dikarya</taxon>
        <taxon>Ascomycota</taxon>
        <taxon>Pezizomycotina</taxon>
        <taxon>Eurotiomycetes</taxon>
        <taxon>Eurotiomycetidae</taxon>
        <taxon>Eurotiales</taxon>
        <taxon>Aspergillaceae</taxon>
        <taxon>Aspergillus</taxon>
        <taxon>Aspergillus subgen. Circumdati</taxon>
    </lineage>
</organism>
<name>A0A1S9D6K9_ASPOZ</name>
<dbReference type="eggNOG" id="KOG1535">
    <property type="taxonomic scope" value="Eukaryota"/>
</dbReference>
<proteinExistence type="inferred from homology"/>
<dbReference type="EMBL" id="MKZY01000010">
    <property type="protein sequence ID" value="OOO04680.1"/>
    <property type="molecule type" value="Genomic_DNA"/>
</dbReference>
<dbReference type="InterPro" id="IPR036663">
    <property type="entry name" value="Fumarylacetoacetase_C_sf"/>
</dbReference>
<reference evidence="3 4" key="1">
    <citation type="submission" date="2016-10" db="EMBL/GenBank/DDBJ databases">
        <title>Genome sequencing of Aspergillus oryzae BCC7051.</title>
        <authorList>
            <person name="Thammarongtham C."/>
            <person name="Vorapreeda T."/>
            <person name="Nookaew I."/>
            <person name="Srisuk T."/>
            <person name="Land M."/>
            <person name="Jeennor S."/>
            <person name="Laoteng K."/>
        </authorList>
    </citation>
    <scope>NUCLEOTIDE SEQUENCE [LARGE SCALE GENOMIC DNA]</scope>
    <source>
        <strain evidence="3 4">BCC7051</strain>
    </source>
</reference>
<dbReference type="AlphaFoldDB" id="A0A1S9D6K9"/>
<evidence type="ECO:0000259" key="2">
    <source>
        <dbReference type="Pfam" id="PF01557"/>
    </source>
</evidence>